<dbReference type="AlphaFoldDB" id="A0A8D5U839"/>
<proteinExistence type="predicted"/>
<name>A0A8D5U839_9CREN</name>
<evidence type="ECO:0000313" key="1">
    <source>
        <dbReference type="EMBL" id="BCU70790.1"/>
    </source>
</evidence>
<organism evidence="1 2">
    <name type="scientific">Stygiolobus caldivivus</name>
    <dbReference type="NCBI Taxonomy" id="2824673"/>
    <lineage>
        <taxon>Archaea</taxon>
        <taxon>Thermoproteota</taxon>
        <taxon>Thermoprotei</taxon>
        <taxon>Sulfolobales</taxon>
        <taxon>Sulfolobaceae</taxon>
        <taxon>Stygiolobus</taxon>
    </lineage>
</organism>
<sequence>MNIYSVTEVILILNKNGDILDFSPRDINIKEISKLKQEEVYDDGELIRIKAVV</sequence>
<evidence type="ECO:0000313" key="2">
    <source>
        <dbReference type="Proteomes" id="UP000825123"/>
    </source>
</evidence>
<accession>A0A8D5U839</accession>
<gene>
    <name evidence="1" type="ORF">KN1_20870</name>
</gene>
<dbReference type="EMBL" id="AP024597">
    <property type="protein sequence ID" value="BCU70790.1"/>
    <property type="molecule type" value="Genomic_DNA"/>
</dbReference>
<reference evidence="1 2" key="1">
    <citation type="submission" date="2021-04" db="EMBL/GenBank/DDBJ databases">
        <title>Complete genome sequence of Stygiolobus sp. KN-1.</title>
        <authorList>
            <person name="Nakamura K."/>
            <person name="Sakai H."/>
            <person name="Kurosawa N."/>
        </authorList>
    </citation>
    <scope>NUCLEOTIDE SEQUENCE [LARGE SCALE GENOMIC DNA]</scope>
    <source>
        <strain evidence="1 2">KN-1</strain>
    </source>
</reference>
<dbReference type="RefSeq" id="WP_221290834.1">
    <property type="nucleotide sequence ID" value="NZ_AP024597.1"/>
</dbReference>
<dbReference type="KEGG" id="csty:KN1_20870"/>
<protein>
    <submittedName>
        <fullName evidence="1">Uncharacterized protein</fullName>
    </submittedName>
</protein>
<dbReference type="Proteomes" id="UP000825123">
    <property type="component" value="Chromosome"/>
</dbReference>
<dbReference type="GeneID" id="66163817"/>
<keyword evidence="2" id="KW-1185">Reference proteome</keyword>